<evidence type="ECO:0000313" key="3">
    <source>
        <dbReference type="Proteomes" id="UP000499080"/>
    </source>
</evidence>
<proteinExistence type="predicted"/>
<name>A0A4Y2SKI9_ARAVE</name>
<evidence type="ECO:0000313" key="2">
    <source>
        <dbReference type="EMBL" id="GBN87820.1"/>
    </source>
</evidence>
<dbReference type="Proteomes" id="UP000499080">
    <property type="component" value="Unassembled WGS sequence"/>
</dbReference>
<keyword evidence="3" id="KW-1185">Reference proteome</keyword>
<dbReference type="AlphaFoldDB" id="A0A4Y2SKI9"/>
<comment type="caution">
    <text evidence="2">The sequence shown here is derived from an EMBL/GenBank/DDBJ whole genome shotgun (WGS) entry which is preliminary data.</text>
</comment>
<reference evidence="2 3" key="1">
    <citation type="journal article" date="2019" name="Sci. Rep.">
        <title>Orb-weaving spider Araneus ventricosus genome elucidates the spidroin gene catalogue.</title>
        <authorList>
            <person name="Kono N."/>
            <person name="Nakamura H."/>
            <person name="Ohtoshi R."/>
            <person name="Moran D.A.P."/>
            <person name="Shinohara A."/>
            <person name="Yoshida Y."/>
            <person name="Fujiwara M."/>
            <person name="Mori M."/>
            <person name="Tomita M."/>
            <person name="Arakawa K."/>
        </authorList>
    </citation>
    <scope>NUCLEOTIDE SEQUENCE [LARGE SCALE GENOMIC DNA]</scope>
</reference>
<dbReference type="EMBL" id="BGPR01021985">
    <property type="protein sequence ID" value="GBN87820.1"/>
    <property type="molecule type" value="Genomic_DNA"/>
</dbReference>
<sequence>MFSLLILLKIQILTSLPLRKVKFSLPKDLKANKEKLADLLRILKQILIILAKVADFKKTLKEIEKTKDPSNKLFILAEDLNENI</sequence>
<gene>
    <name evidence="2" type="ORF">AVEN_61279_1</name>
</gene>
<keyword evidence="1" id="KW-0732">Signal</keyword>
<protein>
    <submittedName>
        <fullName evidence="2">Uncharacterized protein</fullName>
    </submittedName>
</protein>
<organism evidence="2 3">
    <name type="scientific">Araneus ventricosus</name>
    <name type="common">Orbweaver spider</name>
    <name type="synonym">Epeira ventricosa</name>
    <dbReference type="NCBI Taxonomy" id="182803"/>
    <lineage>
        <taxon>Eukaryota</taxon>
        <taxon>Metazoa</taxon>
        <taxon>Ecdysozoa</taxon>
        <taxon>Arthropoda</taxon>
        <taxon>Chelicerata</taxon>
        <taxon>Arachnida</taxon>
        <taxon>Araneae</taxon>
        <taxon>Araneomorphae</taxon>
        <taxon>Entelegynae</taxon>
        <taxon>Araneoidea</taxon>
        <taxon>Araneidae</taxon>
        <taxon>Araneus</taxon>
    </lineage>
</organism>
<feature type="signal peptide" evidence="1">
    <location>
        <begin position="1"/>
        <end position="15"/>
    </location>
</feature>
<accession>A0A4Y2SKI9</accession>
<feature type="chain" id="PRO_5021461815" evidence="1">
    <location>
        <begin position="16"/>
        <end position="84"/>
    </location>
</feature>
<evidence type="ECO:0000256" key="1">
    <source>
        <dbReference type="SAM" id="SignalP"/>
    </source>
</evidence>